<reference evidence="2 3" key="1">
    <citation type="journal article" date="2019" name="Commun. Biol.">
        <title>The bagworm genome reveals a unique fibroin gene that provides high tensile strength.</title>
        <authorList>
            <person name="Kono N."/>
            <person name="Nakamura H."/>
            <person name="Ohtoshi R."/>
            <person name="Tomita M."/>
            <person name="Numata K."/>
            <person name="Arakawa K."/>
        </authorList>
    </citation>
    <scope>NUCLEOTIDE SEQUENCE [LARGE SCALE GENOMIC DNA]</scope>
</reference>
<evidence type="ECO:0000313" key="3">
    <source>
        <dbReference type="Proteomes" id="UP000299102"/>
    </source>
</evidence>
<name>A0A4C1YU33_EUMVA</name>
<dbReference type="Proteomes" id="UP000299102">
    <property type="component" value="Unassembled WGS sequence"/>
</dbReference>
<dbReference type="EMBL" id="BGZK01001367">
    <property type="protein sequence ID" value="GBP78384.1"/>
    <property type="molecule type" value="Genomic_DNA"/>
</dbReference>
<organism evidence="2 3">
    <name type="scientific">Eumeta variegata</name>
    <name type="common">Bagworm moth</name>
    <name type="synonym">Eumeta japonica</name>
    <dbReference type="NCBI Taxonomy" id="151549"/>
    <lineage>
        <taxon>Eukaryota</taxon>
        <taxon>Metazoa</taxon>
        <taxon>Ecdysozoa</taxon>
        <taxon>Arthropoda</taxon>
        <taxon>Hexapoda</taxon>
        <taxon>Insecta</taxon>
        <taxon>Pterygota</taxon>
        <taxon>Neoptera</taxon>
        <taxon>Endopterygota</taxon>
        <taxon>Lepidoptera</taxon>
        <taxon>Glossata</taxon>
        <taxon>Ditrysia</taxon>
        <taxon>Tineoidea</taxon>
        <taxon>Psychidae</taxon>
        <taxon>Oiketicinae</taxon>
        <taxon>Eumeta</taxon>
    </lineage>
</organism>
<feature type="region of interest" description="Disordered" evidence="1">
    <location>
        <begin position="199"/>
        <end position="262"/>
    </location>
</feature>
<gene>
    <name evidence="2" type="ORF">EVAR_25720_1</name>
</gene>
<feature type="compositionally biased region" description="Basic and acidic residues" evidence="1">
    <location>
        <begin position="1"/>
        <end position="15"/>
    </location>
</feature>
<feature type="compositionally biased region" description="Basic residues" evidence="1">
    <location>
        <begin position="252"/>
        <end position="262"/>
    </location>
</feature>
<dbReference type="AlphaFoldDB" id="A0A4C1YU33"/>
<comment type="caution">
    <text evidence="2">The sequence shown here is derived from an EMBL/GenBank/DDBJ whole genome shotgun (WGS) entry which is preliminary data.</text>
</comment>
<sequence>MRHIDEPTHARKQSSDKAVTVSVCPRNPKSDDSHLKRHVHPAHVNRAPNDVITRPIRVHCSKQFSISQRKAKRNVEGRKINIYCTGGINRSRILEDKLIVRGRWCHELDVFDHKPNECLIERDSTGHDNVAEIYSQTQDNKQETTKLQSWIAAPSRRTGSRGQSRRYLITLVRLKLPRRPASSSLRDPRCIRRLRQIKDEPRALQGRSRKTRNEATIMKNGNSHPTAKRRVGGTGAGGGWRRGAGGGAGGGRRTHRSINYHG</sequence>
<keyword evidence="3" id="KW-1185">Reference proteome</keyword>
<accession>A0A4C1YU33</accession>
<evidence type="ECO:0000256" key="1">
    <source>
        <dbReference type="SAM" id="MobiDB-lite"/>
    </source>
</evidence>
<proteinExistence type="predicted"/>
<protein>
    <submittedName>
        <fullName evidence="2">Uncharacterized protein</fullName>
    </submittedName>
</protein>
<feature type="compositionally biased region" description="Gly residues" evidence="1">
    <location>
        <begin position="232"/>
        <end position="251"/>
    </location>
</feature>
<feature type="region of interest" description="Disordered" evidence="1">
    <location>
        <begin position="1"/>
        <end position="35"/>
    </location>
</feature>
<evidence type="ECO:0000313" key="2">
    <source>
        <dbReference type="EMBL" id="GBP78384.1"/>
    </source>
</evidence>